<gene>
    <name evidence="2" type="ORF">NDU88_004689</name>
</gene>
<sequence>MPVDVRAPRFVASPAPAASGLQPGSAQAPLRAATCFAVSATQAASNFQPGAAPALLRAATRSAYQRGSSRLRSPAWNRSGVSSSGRAAARPRAAMLGSLGSHWTARSAPPGPLASKPGRDRFHPPGVVFSGF</sequence>
<proteinExistence type="predicted"/>
<organism evidence="2 3">
    <name type="scientific">Pleurodeles waltl</name>
    <name type="common">Iberian ribbed newt</name>
    <dbReference type="NCBI Taxonomy" id="8319"/>
    <lineage>
        <taxon>Eukaryota</taxon>
        <taxon>Metazoa</taxon>
        <taxon>Chordata</taxon>
        <taxon>Craniata</taxon>
        <taxon>Vertebrata</taxon>
        <taxon>Euteleostomi</taxon>
        <taxon>Amphibia</taxon>
        <taxon>Batrachia</taxon>
        <taxon>Caudata</taxon>
        <taxon>Salamandroidea</taxon>
        <taxon>Salamandridae</taxon>
        <taxon>Pleurodelinae</taxon>
        <taxon>Pleurodeles</taxon>
    </lineage>
</organism>
<evidence type="ECO:0000256" key="1">
    <source>
        <dbReference type="SAM" id="MobiDB-lite"/>
    </source>
</evidence>
<protein>
    <submittedName>
        <fullName evidence="2">Uncharacterized protein</fullName>
    </submittedName>
</protein>
<dbReference type="EMBL" id="JANPWB010000001">
    <property type="protein sequence ID" value="KAJ1217094.1"/>
    <property type="molecule type" value="Genomic_DNA"/>
</dbReference>
<comment type="caution">
    <text evidence="2">The sequence shown here is derived from an EMBL/GenBank/DDBJ whole genome shotgun (WGS) entry which is preliminary data.</text>
</comment>
<reference evidence="2" key="1">
    <citation type="journal article" date="2022" name="bioRxiv">
        <title>Sequencing and chromosome-scale assembly of the giantPleurodeles waltlgenome.</title>
        <authorList>
            <person name="Brown T."/>
            <person name="Elewa A."/>
            <person name="Iarovenko S."/>
            <person name="Subramanian E."/>
            <person name="Araus A.J."/>
            <person name="Petzold A."/>
            <person name="Susuki M."/>
            <person name="Suzuki K.-i.T."/>
            <person name="Hayashi T."/>
            <person name="Toyoda A."/>
            <person name="Oliveira C."/>
            <person name="Osipova E."/>
            <person name="Leigh N.D."/>
            <person name="Simon A."/>
            <person name="Yun M.H."/>
        </authorList>
    </citation>
    <scope>NUCLEOTIDE SEQUENCE</scope>
    <source>
        <strain evidence="2">20211129_DDA</strain>
        <tissue evidence="2">Liver</tissue>
    </source>
</reference>
<evidence type="ECO:0000313" key="2">
    <source>
        <dbReference type="EMBL" id="KAJ1217094.1"/>
    </source>
</evidence>
<keyword evidence="3" id="KW-1185">Reference proteome</keyword>
<dbReference type="Proteomes" id="UP001066276">
    <property type="component" value="Chromosome 1_1"/>
</dbReference>
<dbReference type="AlphaFoldDB" id="A0AAV7WV23"/>
<accession>A0AAV7WV23</accession>
<name>A0AAV7WV23_PLEWA</name>
<feature type="region of interest" description="Disordered" evidence="1">
    <location>
        <begin position="66"/>
        <end position="132"/>
    </location>
</feature>
<feature type="compositionally biased region" description="Low complexity" evidence="1">
    <location>
        <begin position="78"/>
        <end position="98"/>
    </location>
</feature>
<evidence type="ECO:0000313" key="3">
    <source>
        <dbReference type="Proteomes" id="UP001066276"/>
    </source>
</evidence>